<dbReference type="OrthoDB" id="894278at2"/>
<feature type="transmembrane region" description="Helical" evidence="1">
    <location>
        <begin position="104"/>
        <end position="121"/>
    </location>
</feature>
<feature type="transmembrane region" description="Helical" evidence="1">
    <location>
        <begin position="46"/>
        <end position="66"/>
    </location>
</feature>
<dbReference type="STRING" id="1544798.LH29_06380"/>
<keyword evidence="1" id="KW-0812">Transmembrane</keyword>
<sequence length="161" mass="18373">MDIKLVQTLLFVVFILSLGLFSLLFKEKNEEAVFKKLKLFPRCFKLIGLVILLCSVSLPWIFQRLLVDGTNHLGMICVNFGLSLICFSRDKVEDEMSNLIRLKSFYRSFVAGIVGFFFLTWMENKVSDGFSQLSADTLLGTILGIYLVSYYVTKSKIRSAE</sequence>
<evidence type="ECO:0000313" key="3">
    <source>
        <dbReference type="Proteomes" id="UP000032544"/>
    </source>
</evidence>
<keyword evidence="1" id="KW-1133">Transmembrane helix</keyword>
<keyword evidence="1" id="KW-0472">Membrane</keyword>
<protein>
    <submittedName>
        <fullName evidence="2">Uncharacterized protein</fullName>
    </submittedName>
</protein>
<comment type="caution">
    <text evidence="2">The sequence shown here is derived from an EMBL/GenBank/DDBJ whole genome shotgun (WGS) entry which is preliminary data.</text>
</comment>
<keyword evidence="3" id="KW-1185">Reference proteome</keyword>
<proteinExistence type="predicted"/>
<dbReference type="RefSeq" id="WP_045026800.1">
    <property type="nucleotide sequence ID" value="NZ_JRHC01000001.1"/>
</dbReference>
<dbReference type="Proteomes" id="UP000032544">
    <property type="component" value="Unassembled WGS sequence"/>
</dbReference>
<feature type="transmembrane region" description="Helical" evidence="1">
    <location>
        <begin position="72"/>
        <end position="92"/>
    </location>
</feature>
<accession>A0A0D8JDP8</accession>
<name>A0A0D8JDP8_9BACT</name>
<feature type="transmembrane region" description="Helical" evidence="1">
    <location>
        <begin position="6"/>
        <end position="25"/>
    </location>
</feature>
<organism evidence="2 3">
    <name type="scientific">Draconibacterium sediminis</name>
    <dbReference type="NCBI Taxonomy" id="1544798"/>
    <lineage>
        <taxon>Bacteria</taxon>
        <taxon>Pseudomonadati</taxon>
        <taxon>Bacteroidota</taxon>
        <taxon>Bacteroidia</taxon>
        <taxon>Marinilabiliales</taxon>
        <taxon>Prolixibacteraceae</taxon>
        <taxon>Draconibacterium</taxon>
    </lineage>
</organism>
<reference evidence="2 3" key="1">
    <citation type="submission" date="2014-09" db="EMBL/GenBank/DDBJ databases">
        <title>Draft Genome Sequence of Draconibacterium sp. JN14CK-3.</title>
        <authorList>
            <person name="Dong C."/>
            <person name="Lai Q."/>
            <person name="Shao Z."/>
        </authorList>
    </citation>
    <scope>NUCLEOTIDE SEQUENCE [LARGE SCALE GENOMIC DNA]</scope>
    <source>
        <strain evidence="2 3">JN14CK-3</strain>
    </source>
</reference>
<dbReference type="AlphaFoldDB" id="A0A0D8JDP8"/>
<evidence type="ECO:0000256" key="1">
    <source>
        <dbReference type="SAM" id="Phobius"/>
    </source>
</evidence>
<dbReference type="EMBL" id="JRHC01000001">
    <property type="protein sequence ID" value="KJF45037.1"/>
    <property type="molecule type" value="Genomic_DNA"/>
</dbReference>
<evidence type="ECO:0000313" key="2">
    <source>
        <dbReference type="EMBL" id="KJF45037.1"/>
    </source>
</evidence>
<gene>
    <name evidence="2" type="ORF">LH29_06380</name>
</gene>
<feature type="transmembrane region" description="Helical" evidence="1">
    <location>
        <begin position="133"/>
        <end position="152"/>
    </location>
</feature>